<reference evidence="1" key="1">
    <citation type="submission" date="2020-02" db="EMBL/GenBank/DDBJ databases">
        <authorList>
            <person name="Scholz U."/>
            <person name="Mascher M."/>
            <person name="Fiebig A."/>
        </authorList>
    </citation>
    <scope>NUCLEOTIDE SEQUENCE</scope>
</reference>
<keyword evidence="2" id="KW-1185">Reference proteome</keyword>
<proteinExistence type="predicted"/>
<dbReference type="AlphaFoldDB" id="A0A7I8LF44"/>
<accession>A0A7I8LF44</accession>
<organism evidence="1 2">
    <name type="scientific">Spirodela intermedia</name>
    <name type="common">Intermediate duckweed</name>
    <dbReference type="NCBI Taxonomy" id="51605"/>
    <lineage>
        <taxon>Eukaryota</taxon>
        <taxon>Viridiplantae</taxon>
        <taxon>Streptophyta</taxon>
        <taxon>Embryophyta</taxon>
        <taxon>Tracheophyta</taxon>
        <taxon>Spermatophyta</taxon>
        <taxon>Magnoliopsida</taxon>
        <taxon>Liliopsida</taxon>
        <taxon>Araceae</taxon>
        <taxon>Lemnoideae</taxon>
        <taxon>Spirodela</taxon>
    </lineage>
</organism>
<gene>
    <name evidence="1" type="ORF">SI8410_14018586</name>
</gene>
<sequence length="101" mass="11170">MAGRGGKTPWPAIAVGGSSRVNDAFPSGCMDRFHTGDGGVSYNLLHGKNNATIHRYDDVQPNLHLIISRLQKWGSHDLNPEEQHELGDIIWGSYRLGKFTK</sequence>
<evidence type="ECO:0000313" key="1">
    <source>
        <dbReference type="EMBL" id="CAA7407908.1"/>
    </source>
</evidence>
<evidence type="ECO:0000313" key="2">
    <source>
        <dbReference type="Proteomes" id="UP000663760"/>
    </source>
</evidence>
<dbReference type="EMBL" id="LR746277">
    <property type="protein sequence ID" value="CAA7407908.1"/>
    <property type="molecule type" value="Genomic_DNA"/>
</dbReference>
<name>A0A7I8LF44_SPIIN</name>
<dbReference type="Proteomes" id="UP000663760">
    <property type="component" value="Chromosome 14"/>
</dbReference>
<protein>
    <submittedName>
        <fullName evidence="1">Uncharacterized protein</fullName>
    </submittedName>
</protein>